<protein>
    <submittedName>
        <fullName evidence="1">Uncharacterized protein</fullName>
    </submittedName>
</protein>
<gene>
    <name evidence="1" type="ORF">UFOVP1610_11</name>
</gene>
<dbReference type="EMBL" id="LR797471">
    <property type="protein sequence ID" value="CAB4218140.1"/>
    <property type="molecule type" value="Genomic_DNA"/>
</dbReference>
<reference evidence="1" key="1">
    <citation type="submission" date="2020-05" db="EMBL/GenBank/DDBJ databases">
        <authorList>
            <person name="Chiriac C."/>
            <person name="Salcher M."/>
            <person name="Ghai R."/>
            <person name="Kavagutti S V."/>
        </authorList>
    </citation>
    <scope>NUCLEOTIDE SEQUENCE</scope>
</reference>
<evidence type="ECO:0000313" key="1">
    <source>
        <dbReference type="EMBL" id="CAB4218140.1"/>
    </source>
</evidence>
<accession>A0A6J5SSB8</accession>
<organism evidence="1">
    <name type="scientific">uncultured Caudovirales phage</name>
    <dbReference type="NCBI Taxonomy" id="2100421"/>
    <lineage>
        <taxon>Viruses</taxon>
        <taxon>Duplodnaviria</taxon>
        <taxon>Heunggongvirae</taxon>
        <taxon>Uroviricota</taxon>
        <taxon>Caudoviricetes</taxon>
        <taxon>Peduoviridae</taxon>
        <taxon>Maltschvirus</taxon>
        <taxon>Maltschvirus maltsch</taxon>
    </lineage>
</organism>
<proteinExistence type="predicted"/>
<name>A0A6J5SSB8_9CAUD</name>
<sequence>MALPNGTSGYQIGAGNINEAQLIVQGPPTAITATTATLTGAQLANGLITSNTSADTVATLPTVADLEIAINSAVKVNSAFDFSVAVDDTAYQLTLATATGWTLLGNMVVLENTGATFRARKTGDGSWTLYRIAG</sequence>